<dbReference type="GO" id="GO:0006228">
    <property type="term" value="P:UTP biosynthetic process"/>
    <property type="evidence" value="ECO:0007669"/>
    <property type="project" value="UniProtKB-UniRule"/>
</dbReference>
<organism evidence="18 20">
    <name type="scientific">Methanobrevibacter millerae</name>
    <dbReference type="NCBI Taxonomy" id="230361"/>
    <lineage>
        <taxon>Archaea</taxon>
        <taxon>Methanobacteriati</taxon>
        <taxon>Methanobacteriota</taxon>
        <taxon>Methanomada group</taxon>
        <taxon>Methanobacteria</taxon>
        <taxon>Methanobacteriales</taxon>
        <taxon>Methanobacteriaceae</taxon>
        <taxon>Methanobrevibacter</taxon>
    </lineage>
</organism>
<name>A0A0U3CFN7_9EURY</name>
<dbReference type="NCBIfam" id="NF001908">
    <property type="entry name" value="PRK00668.1"/>
    <property type="match status" value="1"/>
</dbReference>
<evidence type="ECO:0000256" key="9">
    <source>
        <dbReference type="ARBA" id="ARBA00022777"/>
    </source>
</evidence>
<reference evidence="18 20" key="1">
    <citation type="submission" date="2015-04" db="EMBL/GenBank/DDBJ databases">
        <title>The complete genome sequence of the rumen methanogen Methanobrevibacter millerae SM9.</title>
        <authorList>
            <person name="Leahy S.C."/>
            <person name="Kelly W.J."/>
            <person name="Pacheco D.M."/>
            <person name="Li D."/>
            <person name="Altermann E."/>
            <person name="Attwood G.T."/>
        </authorList>
    </citation>
    <scope>NUCLEOTIDE SEQUENCE [LARGE SCALE GENOMIC DNA]</scope>
    <source>
        <strain evidence="18 20">SM9</strain>
    </source>
</reference>
<dbReference type="PROSITE" id="PS00469">
    <property type="entry name" value="NDPK"/>
    <property type="match status" value="1"/>
</dbReference>
<dbReference type="FunFam" id="3.30.70.141:FF:000003">
    <property type="entry name" value="Nucleoside diphosphate kinase"/>
    <property type="match status" value="1"/>
</dbReference>
<evidence type="ECO:0000256" key="2">
    <source>
        <dbReference type="ARBA" id="ARBA00008142"/>
    </source>
</evidence>
<dbReference type="InterPro" id="IPR034907">
    <property type="entry name" value="NDK-like_dom"/>
</dbReference>
<dbReference type="SUPFAM" id="SSF54919">
    <property type="entry name" value="Nucleoside diphosphate kinase, NDK"/>
    <property type="match status" value="1"/>
</dbReference>
<feature type="binding site" evidence="13 14">
    <location>
        <position position="113"/>
    </location>
    <ligand>
        <name>ATP</name>
        <dbReference type="ChEBI" id="CHEBI:30616"/>
    </ligand>
</feature>
<comment type="subcellular location">
    <subcellularLocation>
        <location evidence="13">Cytoplasm</location>
    </subcellularLocation>
</comment>
<protein>
    <recommendedName>
        <fullName evidence="4 13">Nucleoside diphosphate kinase</fullName>
        <shortName evidence="13">NDK</shortName>
        <shortName evidence="13">NDP kinase</shortName>
        <ecNumber evidence="3 13">2.7.4.6</ecNumber>
    </recommendedName>
    <alternativeName>
        <fullName evidence="13">Nucleoside-2-P kinase</fullName>
    </alternativeName>
</protein>
<dbReference type="EMBL" id="SUTF01000002">
    <property type="protein sequence ID" value="MBE6509989.1"/>
    <property type="molecule type" value="Genomic_DNA"/>
</dbReference>
<dbReference type="InterPro" id="IPR036850">
    <property type="entry name" value="NDK-like_dom_sf"/>
</dbReference>
<dbReference type="GO" id="GO:0005737">
    <property type="term" value="C:cytoplasm"/>
    <property type="evidence" value="ECO:0007669"/>
    <property type="project" value="UniProtKB-SubCell"/>
</dbReference>
<evidence type="ECO:0000256" key="4">
    <source>
        <dbReference type="ARBA" id="ARBA00017632"/>
    </source>
</evidence>
<dbReference type="AlphaFoldDB" id="A0A0U3CFN7"/>
<keyword evidence="5 13" id="KW-0597">Phosphoprotein</keyword>
<comment type="catalytic activity">
    <reaction evidence="13">
        <text>a ribonucleoside 5'-diphosphate + ATP = a ribonucleoside 5'-triphosphate + ADP</text>
        <dbReference type="Rhea" id="RHEA:18113"/>
        <dbReference type="ChEBI" id="CHEBI:30616"/>
        <dbReference type="ChEBI" id="CHEBI:57930"/>
        <dbReference type="ChEBI" id="CHEBI:61557"/>
        <dbReference type="ChEBI" id="CHEBI:456216"/>
        <dbReference type="EC" id="2.7.4.6"/>
    </reaction>
</comment>
<evidence type="ECO:0000259" key="17">
    <source>
        <dbReference type="SMART" id="SM00562"/>
    </source>
</evidence>
<dbReference type="PROSITE" id="PS51374">
    <property type="entry name" value="NDPK_LIKE"/>
    <property type="match status" value="1"/>
</dbReference>
<dbReference type="Proteomes" id="UP000713479">
    <property type="component" value="Unassembled WGS sequence"/>
</dbReference>
<feature type="domain" description="Nucleoside diphosphate kinase-like" evidence="17">
    <location>
        <begin position="2"/>
        <end position="139"/>
    </location>
</feature>
<comment type="catalytic activity">
    <reaction evidence="13 16">
        <text>a 2'-deoxyribonucleoside 5'-diphosphate + ATP = a 2'-deoxyribonucleoside 5'-triphosphate + ADP</text>
        <dbReference type="Rhea" id="RHEA:44640"/>
        <dbReference type="ChEBI" id="CHEBI:30616"/>
        <dbReference type="ChEBI" id="CHEBI:61560"/>
        <dbReference type="ChEBI" id="CHEBI:73316"/>
        <dbReference type="ChEBI" id="CHEBI:456216"/>
        <dbReference type="EC" id="2.7.4.6"/>
    </reaction>
</comment>
<keyword evidence="8 13" id="KW-0547">Nucleotide-binding</keyword>
<evidence type="ECO:0000256" key="15">
    <source>
        <dbReference type="RuleBase" id="RU004011"/>
    </source>
</evidence>
<dbReference type="PANTHER" id="PTHR11349">
    <property type="entry name" value="NUCLEOSIDE DIPHOSPHATE KINASE"/>
    <property type="match status" value="1"/>
</dbReference>
<evidence type="ECO:0000313" key="20">
    <source>
        <dbReference type="Proteomes" id="UP000067738"/>
    </source>
</evidence>
<dbReference type="HAMAP" id="MF_00451">
    <property type="entry name" value="NDP_kinase"/>
    <property type="match status" value="1"/>
</dbReference>
<keyword evidence="12 13" id="KW-0546">Nucleotide metabolism</keyword>
<evidence type="ECO:0000256" key="14">
    <source>
        <dbReference type="PROSITE-ProRule" id="PRU00706"/>
    </source>
</evidence>
<keyword evidence="20" id="KW-1185">Reference proteome</keyword>
<feature type="active site" description="Pros-phosphohistidine intermediate" evidence="13 14">
    <location>
        <position position="116"/>
    </location>
</feature>
<dbReference type="RefSeq" id="WP_058738945.1">
    <property type="nucleotide sequence ID" value="NZ_CP011266.1"/>
</dbReference>
<dbReference type="InterPro" id="IPR023005">
    <property type="entry name" value="Nucleoside_diP_kinase_AS"/>
</dbReference>
<dbReference type="GeneID" id="26735817"/>
<comment type="similarity">
    <text evidence="2 13 14 15">Belongs to the NDK family.</text>
</comment>
<feature type="binding site" evidence="13 14">
    <location>
        <position position="103"/>
    </location>
    <ligand>
        <name>ATP</name>
        <dbReference type="ChEBI" id="CHEBI:30616"/>
    </ligand>
</feature>
<dbReference type="EC" id="2.7.4.6" evidence="3 13"/>
<dbReference type="GO" id="GO:0006183">
    <property type="term" value="P:GTP biosynthetic process"/>
    <property type="evidence" value="ECO:0007669"/>
    <property type="project" value="UniProtKB-UniRule"/>
</dbReference>
<dbReference type="PATRIC" id="fig|230361.4.peg.869"/>
<dbReference type="CDD" id="cd04413">
    <property type="entry name" value="NDPk_I"/>
    <property type="match status" value="1"/>
</dbReference>
<feature type="binding site" evidence="13 14">
    <location>
        <position position="86"/>
    </location>
    <ligand>
        <name>ATP</name>
        <dbReference type="ChEBI" id="CHEBI:30616"/>
    </ligand>
</feature>
<comment type="function">
    <text evidence="13">Major role in the synthesis of nucleoside triphosphates other than ATP. The ATP gamma phosphate is transferred to the NDP beta phosphate via a ping-pong mechanism, using a phosphorylated active-site intermediate.</text>
</comment>
<evidence type="ECO:0000313" key="18">
    <source>
        <dbReference type="EMBL" id="ALT68635.1"/>
    </source>
</evidence>
<proteinExistence type="inferred from homology"/>
<dbReference type="Gene3D" id="3.30.70.141">
    <property type="entry name" value="Nucleoside diphosphate kinase-like domain"/>
    <property type="match status" value="1"/>
</dbReference>
<dbReference type="KEGG" id="mmil:sm9_0844"/>
<dbReference type="Proteomes" id="UP000067738">
    <property type="component" value="Chromosome"/>
</dbReference>
<evidence type="ECO:0000256" key="1">
    <source>
        <dbReference type="ARBA" id="ARBA00001946"/>
    </source>
</evidence>
<dbReference type="InterPro" id="IPR001564">
    <property type="entry name" value="Nucleoside_diP_kinase"/>
</dbReference>
<evidence type="ECO:0000256" key="13">
    <source>
        <dbReference type="HAMAP-Rule" id="MF_00451"/>
    </source>
</evidence>
<evidence type="ECO:0000256" key="6">
    <source>
        <dbReference type="ARBA" id="ARBA00022679"/>
    </source>
</evidence>
<evidence type="ECO:0000256" key="12">
    <source>
        <dbReference type="ARBA" id="ARBA00023080"/>
    </source>
</evidence>
<evidence type="ECO:0000256" key="10">
    <source>
        <dbReference type="ARBA" id="ARBA00022840"/>
    </source>
</evidence>
<dbReference type="GO" id="GO:0046872">
    <property type="term" value="F:metal ion binding"/>
    <property type="evidence" value="ECO:0007669"/>
    <property type="project" value="UniProtKB-KW"/>
</dbReference>
<keyword evidence="6 13" id="KW-0808">Transferase</keyword>
<keyword evidence="7 13" id="KW-0479">Metal-binding</keyword>
<dbReference type="Pfam" id="PF00334">
    <property type="entry name" value="NDK"/>
    <property type="match status" value="1"/>
</dbReference>
<accession>A0A0U3CFN7</accession>
<keyword evidence="9 13" id="KW-0418">Kinase</keyword>
<feature type="binding site" evidence="13 14">
    <location>
        <position position="92"/>
    </location>
    <ligand>
        <name>ATP</name>
        <dbReference type="ChEBI" id="CHEBI:30616"/>
    </ligand>
</feature>
<dbReference type="EMBL" id="CP011266">
    <property type="protein sequence ID" value="ALT68635.1"/>
    <property type="molecule type" value="Genomic_DNA"/>
</dbReference>
<feature type="binding site" evidence="13 14">
    <location>
        <position position="58"/>
    </location>
    <ligand>
        <name>ATP</name>
        <dbReference type="ChEBI" id="CHEBI:30616"/>
    </ligand>
</feature>
<evidence type="ECO:0000256" key="5">
    <source>
        <dbReference type="ARBA" id="ARBA00022553"/>
    </source>
</evidence>
<evidence type="ECO:0000256" key="16">
    <source>
        <dbReference type="RuleBase" id="RU004013"/>
    </source>
</evidence>
<dbReference type="PRINTS" id="PR01243">
    <property type="entry name" value="NUCDPKINASE"/>
</dbReference>
<keyword evidence="11 13" id="KW-0460">Magnesium</keyword>
<sequence>MIQKSFVMMKPDAVQRRLMGKILSRFEDKGLQIVAVKLMQIDEELAKTHYGEHADKPFFPSLVEYITSSPSLAMVIEGEEAITTIRKLVGATNPLEADLGTIRGDFAMDTGRNIIHASDSPASAEREIGLFFNEDEICDYQIVDNNLIYE</sequence>
<evidence type="ECO:0000256" key="7">
    <source>
        <dbReference type="ARBA" id="ARBA00022723"/>
    </source>
</evidence>
<gene>
    <name evidence="13 18" type="primary">ndk</name>
    <name evidence="19" type="ORF">E7Z74_01780</name>
    <name evidence="18" type="ORF">sm9_0844</name>
</gene>
<evidence type="ECO:0000256" key="11">
    <source>
        <dbReference type="ARBA" id="ARBA00022842"/>
    </source>
</evidence>
<feature type="binding site" evidence="13 14">
    <location>
        <position position="10"/>
    </location>
    <ligand>
        <name>ATP</name>
        <dbReference type="ChEBI" id="CHEBI:30616"/>
    </ligand>
</feature>
<dbReference type="GO" id="GO:0005524">
    <property type="term" value="F:ATP binding"/>
    <property type="evidence" value="ECO:0007669"/>
    <property type="project" value="UniProtKB-UniRule"/>
</dbReference>
<dbReference type="GO" id="GO:0004550">
    <property type="term" value="F:nucleoside diphosphate kinase activity"/>
    <property type="evidence" value="ECO:0007669"/>
    <property type="project" value="UniProtKB-UniRule"/>
</dbReference>
<dbReference type="SMART" id="SM00562">
    <property type="entry name" value="NDK"/>
    <property type="match status" value="1"/>
</dbReference>
<evidence type="ECO:0000256" key="3">
    <source>
        <dbReference type="ARBA" id="ARBA00012966"/>
    </source>
</evidence>
<evidence type="ECO:0000313" key="19">
    <source>
        <dbReference type="EMBL" id="MBE6509989.1"/>
    </source>
</evidence>
<keyword evidence="10 13" id="KW-0067">ATP-binding</keyword>
<dbReference type="GO" id="GO:0006241">
    <property type="term" value="P:CTP biosynthetic process"/>
    <property type="evidence" value="ECO:0007669"/>
    <property type="project" value="UniProtKB-UniRule"/>
</dbReference>
<reference evidence="19" key="2">
    <citation type="submission" date="2019-04" db="EMBL/GenBank/DDBJ databases">
        <title>Evolution of Biomass-Degrading Anaerobic Consortia Revealed by Metagenomics.</title>
        <authorList>
            <person name="Peng X."/>
        </authorList>
    </citation>
    <scope>NUCLEOTIDE SEQUENCE</scope>
    <source>
        <strain evidence="19">SIG13</strain>
    </source>
</reference>
<evidence type="ECO:0000256" key="8">
    <source>
        <dbReference type="ARBA" id="ARBA00022741"/>
    </source>
</evidence>
<keyword evidence="13" id="KW-0963">Cytoplasm</keyword>
<dbReference type="OrthoDB" id="6874at2157"/>
<comment type="cofactor">
    <cofactor evidence="1 13">
        <name>Mg(2+)</name>
        <dbReference type="ChEBI" id="CHEBI:18420"/>
    </cofactor>
</comment>